<sequence>MNGRAIFRSLSIKLCASFLFVTCLVSVLRSLTATFDEKIMGEMRKRVEAVYVGENGEPGISFKDYEKIIQDYDEGDTSAAIVLEFTAMAELSQRSLDAKVIMTDENYINFFPCMTIEKGMFLDSDMVENGENAAVVSSELARKLYMTEDIIGNRLVLGDKKYKIVGVYDADTGILSDLTDDGYEKIYIPYTSFETDRNIDYLMANGLRYKYRQVFSFEELINKTLRRNAAYNYAVRNYEKYDIVISQFENVLNLLVGLACVYLLIKNFVEFLKRRIAFYRHKLGDLYIKEMVRRNILPLVLDLLIVFGFAGILVLIWRLVKFEFYVPSGYLPPDNVFDIGFYIEKIKEMIRQSNSQIKVNYMPFAAMLQSTLRIAWILTAFIVAGFVDLILSLRIAKSAQMPKVKLAVSSLSSIVLGVAAGYLAVCFMGIDYSLPAKFIVLMLCFLLLNSGLIFEKIAVRYGAVNQSISS</sequence>
<feature type="transmembrane region" description="Helical" evidence="1">
    <location>
        <begin position="251"/>
        <end position="272"/>
    </location>
</feature>
<dbReference type="Pfam" id="PF12704">
    <property type="entry name" value="MacB_PCD"/>
    <property type="match status" value="1"/>
</dbReference>
<dbReference type="InterPro" id="IPR025857">
    <property type="entry name" value="MacB_PCD"/>
</dbReference>
<keyword evidence="1" id="KW-1133">Transmembrane helix</keyword>
<accession>A0AB36TLW1</accession>
<dbReference type="AlphaFoldDB" id="A0AB36TLW1"/>
<keyword evidence="1" id="KW-0812">Transmembrane</keyword>
<reference evidence="3 4" key="1">
    <citation type="submission" date="2017-09" db="EMBL/GenBank/DDBJ databases">
        <title>Evaluation of Pacific Biosciences Sequencing Technology to Finishing C. thermocellum Genome Sequences.</title>
        <authorList>
            <person name="Brown S."/>
        </authorList>
    </citation>
    <scope>NUCLEOTIDE SEQUENCE [LARGE SCALE GENOMIC DNA]</scope>
    <source>
        <strain evidence="3 4">AD2</strain>
    </source>
</reference>
<feature type="domain" description="MacB-like periplasmic core" evidence="2">
    <location>
        <begin position="20"/>
        <end position="197"/>
    </location>
</feature>
<feature type="transmembrane region" description="Helical" evidence="1">
    <location>
        <begin position="296"/>
        <end position="320"/>
    </location>
</feature>
<dbReference type="RefSeq" id="WP_003516709.1">
    <property type="nucleotide sequence ID" value="NZ_CP013828.1"/>
</dbReference>
<protein>
    <submittedName>
        <fullName evidence="3">MacB-like protein</fullName>
    </submittedName>
</protein>
<evidence type="ECO:0000313" key="3">
    <source>
        <dbReference type="EMBL" id="PFH04080.1"/>
    </source>
</evidence>
<name>A0AB36TLW1_ACETH</name>
<evidence type="ECO:0000313" key="4">
    <source>
        <dbReference type="Proteomes" id="UP000223596"/>
    </source>
</evidence>
<gene>
    <name evidence="3" type="ORF">M972_112903</name>
</gene>
<dbReference type="GeneID" id="35803415"/>
<keyword evidence="1" id="KW-0472">Membrane</keyword>
<dbReference type="Proteomes" id="UP000223596">
    <property type="component" value="Unassembled WGS sequence"/>
</dbReference>
<comment type="caution">
    <text evidence="3">The sequence shown here is derived from an EMBL/GenBank/DDBJ whole genome shotgun (WGS) entry which is preliminary data.</text>
</comment>
<proteinExistence type="predicted"/>
<feature type="transmembrane region" description="Helical" evidence="1">
    <location>
        <begin position="436"/>
        <end position="454"/>
    </location>
</feature>
<organism evidence="3 4">
    <name type="scientific">Acetivibrio thermocellus AD2</name>
    <dbReference type="NCBI Taxonomy" id="1138384"/>
    <lineage>
        <taxon>Bacteria</taxon>
        <taxon>Bacillati</taxon>
        <taxon>Bacillota</taxon>
        <taxon>Clostridia</taxon>
        <taxon>Eubacteriales</taxon>
        <taxon>Oscillospiraceae</taxon>
        <taxon>Acetivibrio</taxon>
    </lineage>
</organism>
<feature type="transmembrane region" description="Helical" evidence="1">
    <location>
        <begin position="374"/>
        <end position="396"/>
    </location>
</feature>
<feature type="transmembrane region" description="Helical" evidence="1">
    <location>
        <begin position="408"/>
        <end position="430"/>
    </location>
</feature>
<dbReference type="EMBL" id="PDBW01000001">
    <property type="protein sequence ID" value="PFH04080.1"/>
    <property type="molecule type" value="Genomic_DNA"/>
</dbReference>
<evidence type="ECO:0000259" key="2">
    <source>
        <dbReference type="Pfam" id="PF12704"/>
    </source>
</evidence>
<evidence type="ECO:0000256" key="1">
    <source>
        <dbReference type="SAM" id="Phobius"/>
    </source>
</evidence>